<keyword evidence="3" id="KW-1185">Reference proteome</keyword>
<evidence type="ECO:0000313" key="3">
    <source>
        <dbReference type="Proteomes" id="UP000675880"/>
    </source>
</evidence>
<comment type="caution">
    <text evidence="2">The sequence shown here is derived from an EMBL/GenBank/DDBJ whole genome shotgun (WGS) entry which is preliminary data.</text>
</comment>
<evidence type="ECO:0000313" key="2">
    <source>
        <dbReference type="EMBL" id="CAE6709300.1"/>
    </source>
</evidence>
<organism evidence="2 3">
    <name type="scientific">Nitrospira defluvii</name>
    <dbReference type="NCBI Taxonomy" id="330214"/>
    <lineage>
        <taxon>Bacteria</taxon>
        <taxon>Pseudomonadati</taxon>
        <taxon>Nitrospirota</taxon>
        <taxon>Nitrospiria</taxon>
        <taxon>Nitrospirales</taxon>
        <taxon>Nitrospiraceae</taxon>
        <taxon>Nitrospira</taxon>
    </lineage>
</organism>
<protein>
    <recommendedName>
        <fullName evidence="4">Transposase</fullName>
    </recommendedName>
</protein>
<feature type="compositionally biased region" description="Acidic residues" evidence="1">
    <location>
        <begin position="11"/>
        <end position="25"/>
    </location>
</feature>
<name>A0ABM8QQ58_9BACT</name>
<gene>
    <name evidence="2" type="ORF">NSPZN2_11135</name>
</gene>
<sequence length="68" mass="7206">MKGGESLGNEEGSEETSEEGSEEEVSPAGICTPGVRPLTSGVFLCLNCKMPQSPPIAGGRKRWRGDLR</sequence>
<feature type="region of interest" description="Disordered" evidence="1">
    <location>
        <begin position="1"/>
        <end position="34"/>
    </location>
</feature>
<accession>A0ABM8QQ58</accession>
<evidence type="ECO:0008006" key="4">
    <source>
        <dbReference type="Google" id="ProtNLM"/>
    </source>
</evidence>
<dbReference type="Proteomes" id="UP000675880">
    <property type="component" value="Unassembled WGS sequence"/>
</dbReference>
<reference evidence="2 3" key="1">
    <citation type="submission" date="2021-02" db="EMBL/GenBank/DDBJ databases">
        <authorList>
            <person name="Han P."/>
        </authorList>
    </citation>
    <scope>NUCLEOTIDE SEQUENCE [LARGE SCALE GENOMIC DNA]</scope>
    <source>
        <strain evidence="2">Candidatus Nitrospira sp. ZN2</strain>
    </source>
</reference>
<dbReference type="EMBL" id="CAJNBJ010000001">
    <property type="protein sequence ID" value="CAE6709300.1"/>
    <property type="molecule type" value="Genomic_DNA"/>
</dbReference>
<evidence type="ECO:0000256" key="1">
    <source>
        <dbReference type="SAM" id="MobiDB-lite"/>
    </source>
</evidence>
<proteinExistence type="predicted"/>